<gene>
    <name evidence="1" type="ORF">C8J29_11225</name>
</gene>
<protein>
    <submittedName>
        <fullName evidence="1">Flagellar protein FlaF</fullName>
    </submittedName>
</protein>
<reference evidence="1 2" key="1">
    <citation type="submission" date="2018-04" db="EMBL/GenBank/DDBJ databases">
        <title>Genomic Encyclopedia of Type Strains, Phase III (KMG-III): the genomes of soil and plant-associated and newly described type strains.</title>
        <authorList>
            <person name="Whitman W."/>
        </authorList>
    </citation>
    <scope>NUCLEOTIDE SEQUENCE [LARGE SCALE GENOMIC DNA]</scope>
    <source>
        <strain evidence="1 2">JA192</strain>
    </source>
</reference>
<dbReference type="EMBL" id="PZZW01000012">
    <property type="protein sequence ID" value="PTM75235.1"/>
    <property type="molecule type" value="Genomic_DNA"/>
</dbReference>
<dbReference type="RefSeq" id="WP_009565007.1">
    <property type="nucleotide sequence ID" value="NZ_JAYFRT010000013.1"/>
</dbReference>
<sequence length="126" mass="13859">MNASTMARTAYSAASQGSARTPRSTEYALLAKVTALLKETDRHDALAFPALAQAIEQNRKLWLRFALDVAHPDNELPRDLRARIFYLYEIVQQHSARVLAHRADTGLLVDINRAVMRGLAGQGGGS</sequence>
<evidence type="ECO:0000313" key="1">
    <source>
        <dbReference type="EMBL" id="PTM75235.1"/>
    </source>
</evidence>
<keyword evidence="1" id="KW-0282">Flagellum</keyword>
<dbReference type="NCBIfam" id="NF009435">
    <property type="entry name" value="PRK12794.1"/>
    <property type="match status" value="1"/>
</dbReference>
<proteinExistence type="predicted"/>
<organism evidence="1 2">
    <name type="scientific">Cereibacter johrii</name>
    <dbReference type="NCBI Taxonomy" id="445629"/>
    <lineage>
        <taxon>Bacteria</taxon>
        <taxon>Pseudomonadati</taxon>
        <taxon>Pseudomonadota</taxon>
        <taxon>Alphaproteobacteria</taxon>
        <taxon>Rhodobacterales</taxon>
        <taxon>Paracoccaceae</taxon>
        <taxon>Cereibacter</taxon>
    </lineage>
</organism>
<evidence type="ECO:0000313" key="2">
    <source>
        <dbReference type="Proteomes" id="UP000240800"/>
    </source>
</evidence>
<name>A0ABX5J3C2_9RHOB</name>
<accession>A0ABX5J3C2</accession>
<dbReference type="Pfam" id="PF07309">
    <property type="entry name" value="FlaF"/>
    <property type="match status" value="1"/>
</dbReference>
<comment type="caution">
    <text evidence="1">The sequence shown here is derived from an EMBL/GenBank/DDBJ whole genome shotgun (WGS) entry which is preliminary data.</text>
</comment>
<keyword evidence="2" id="KW-1185">Reference proteome</keyword>
<dbReference type="Proteomes" id="UP000240800">
    <property type="component" value="Unassembled WGS sequence"/>
</dbReference>
<keyword evidence="1" id="KW-0969">Cilium</keyword>
<keyword evidence="1" id="KW-0966">Cell projection</keyword>
<dbReference type="InterPro" id="IPR010845">
    <property type="entry name" value="FlaF"/>
</dbReference>